<comment type="caution">
    <text evidence="2">The sequence shown here is derived from an EMBL/GenBank/DDBJ whole genome shotgun (WGS) entry which is preliminary data.</text>
</comment>
<organism evidence="2 3">
    <name type="scientific">Mangrovibacterium diazotrophicum</name>
    <dbReference type="NCBI Taxonomy" id="1261403"/>
    <lineage>
        <taxon>Bacteria</taxon>
        <taxon>Pseudomonadati</taxon>
        <taxon>Bacteroidota</taxon>
        <taxon>Bacteroidia</taxon>
        <taxon>Marinilabiliales</taxon>
        <taxon>Prolixibacteraceae</taxon>
        <taxon>Mangrovibacterium</taxon>
    </lineage>
</organism>
<dbReference type="InterPro" id="IPR000182">
    <property type="entry name" value="GNAT_dom"/>
</dbReference>
<dbReference type="Gene3D" id="3.40.630.30">
    <property type="match status" value="1"/>
</dbReference>
<dbReference type="EMBL" id="RAPN01000001">
    <property type="protein sequence ID" value="RKD92665.1"/>
    <property type="molecule type" value="Genomic_DNA"/>
</dbReference>
<name>A0A419WB13_9BACT</name>
<reference evidence="2 3" key="1">
    <citation type="submission" date="2018-09" db="EMBL/GenBank/DDBJ databases">
        <title>Genomic Encyclopedia of Archaeal and Bacterial Type Strains, Phase II (KMG-II): from individual species to whole genera.</title>
        <authorList>
            <person name="Goeker M."/>
        </authorList>
    </citation>
    <scope>NUCLEOTIDE SEQUENCE [LARGE SCALE GENOMIC DNA]</scope>
    <source>
        <strain evidence="2 3">DSM 27148</strain>
    </source>
</reference>
<dbReference type="CDD" id="cd04301">
    <property type="entry name" value="NAT_SF"/>
    <property type="match status" value="1"/>
</dbReference>
<protein>
    <submittedName>
        <fullName evidence="2">Phosphinothricin acetyltransferase</fullName>
    </submittedName>
</protein>
<keyword evidence="2" id="KW-0808">Transferase</keyword>
<dbReference type="GO" id="GO:0016747">
    <property type="term" value="F:acyltransferase activity, transferring groups other than amino-acyl groups"/>
    <property type="evidence" value="ECO:0007669"/>
    <property type="project" value="InterPro"/>
</dbReference>
<dbReference type="PROSITE" id="PS51186">
    <property type="entry name" value="GNAT"/>
    <property type="match status" value="1"/>
</dbReference>
<dbReference type="PANTHER" id="PTHR43072:SF8">
    <property type="entry name" value="ACYLTRANSFERASE FABY-RELATED"/>
    <property type="match status" value="1"/>
</dbReference>
<evidence type="ECO:0000313" key="2">
    <source>
        <dbReference type="EMBL" id="RKD92665.1"/>
    </source>
</evidence>
<sequence>MASLGDAEAILNIYRPFITDTVVTFEEIVPTVDEFRERMKSILTESPYLVCEVDGEIAGYAYASAYRSRASYRWNREVTVYLRPEYRGMNMGTALYSALIPILKAQNYTNLLAVVTLPNEGSKRLHERMGFKACGVFNQVGYKKQQWHQVGWWELALIDKETQPLEPILLKDFNDDSFVRQTMLKAADLVKI</sequence>
<accession>A0A419WB13</accession>
<dbReference type="InterPro" id="IPR016181">
    <property type="entry name" value="Acyl_CoA_acyltransferase"/>
</dbReference>
<feature type="domain" description="N-acetyltransferase" evidence="1">
    <location>
        <begin position="1"/>
        <end position="158"/>
    </location>
</feature>
<dbReference type="AlphaFoldDB" id="A0A419WB13"/>
<evidence type="ECO:0000259" key="1">
    <source>
        <dbReference type="PROSITE" id="PS51186"/>
    </source>
</evidence>
<gene>
    <name evidence="2" type="ORF">BC643_3041</name>
</gene>
<proteinExistence type="predicted"/>
<keyword evidence="3" id="KW-1185">Reference proteome</keyword>
<dbReference type="Pfam" id="PF13420">
    <property type="entry name" value="Acetyltransf_4"/>
    <property type="match status" value="1"/>
</dbReference>
<dbReference type="SUPFAM" id="SSF55729">
    <property type="entry name" value="Acyl-CoA N-acyltransferases (Nat)"/>
    <property type="match status" value="1"/>
</dbReference>
<evidence type="ECO:0000313" key="3">
    <source>
        <dbReference type="Proteomes" id="UP000283387"/>
    </source>
</evidence>
<dbReference type="PANTHER" id="PTHR43072">
    <property type="entry name" value="N-ACETYLTRANSFERASE"/>
    <property type="match status" value="1"/>
</dbReference>
<dbReference type="Proteomes" id="UP000283387">
    <property type="component" value="Unassembled WGS sequence"/>
</dbReference>